<evidence type="ECO:0000256" key="1">
    <source>
        <dbReference type="SAM" id="Phobius"/>
    </source>
</evidence>
<gene>
    <name evidence="2" type="ORF">LMG7974_01766</name>
</gene>
<keyword evidence="3" id="KW-1185">Reference proteome</keyword>
<dbReference type="EMBL" id="CAJHOF010000021">
    <property type="protein sequence ID" value="CAD7289689.1"/>
    <property type="molecule type" value="Genomic_DNA"/>
</dbReference>
<proteinExistence type="predicted"/>
<keyword evidence="1" id="KW-0472">Membrane</keyword>
<keyword evidence="1" id="KW-1133">Transmembrane helix</keyword>
<keyword evidence="1" id="KW-0812">Transmembrane</keyword>
<name>A0ABM8Q9M2_9BACT</name>
<dbReference type="Proteomes" id="UP000789803">
    <property type="component" value="Unassembled WGS sequence"/>
</dbReference>
<evidence type="ECO:0000313" key="2">
    <source>
        <dbReference type="EMBL" id="CAD7289689.1"/>
    </source>
</evidence>
<feature type="transmembrane region" description="Helical" evidence="1">
    <location>
        <begin position="403"/>
        <end position="424"/>
    </location>
</feature>
<feature type="transmembrane region" description="Helical" evidence="1">
    <location>
        <begin position="732"/>
        <end position="752"/>
    </location>
</feature>
<sequence length="763" mass="89055">MLKSLILLRKRQVKEKDRKIQEIADALGIDKEDIDKESFYPTVFTNSEKDKKVDLYIKSKNKKPLNIKEIKDSNILLKYNLAFDNCIFEEGIEISNEEENYEPGGISFNKCVFKKELCINYIKFNNFTLQECKIKDKTELQNLEIQNFTISQSRFYKNFKFTSCSFGRFQIHTSIFKNGLTMLRNYIQETTFDIDKNVFGEKFKLEGTEFNNYFKISNSKFKKGIELKNCSLKENCDFKGNIFCSEVDFSNSKFKNDIFFDNSIFKKTANFKRVHFYQTICFDNVDFKSPPNFSGAYFEKNAIFTNSKFKYTFNDIKSDFKDKTEQDNNSVISDLRTSFAMIKNILNKDGNLLDATNHHKYELYCKELELSDELEVVLNDKKTNTAIKFIKNSKKQRLNITKIFLFLFNMLVFTIMSSVKFIFYTIARTIIFLSLIPIFGIICILYALKIIKNIFCFLFSKQEFTLHKKIKNKLDEINSKNILDLTKWLDYATLHTYRNTSDHHTNFAKILNFTIGMIAVFGVVSLCLIKLNEFLTYQANENFFTYISFMFFGLILFLTSIPNKITQNKKNLIVVLFFTASLFTISATTYASFMSNVAFCILVYIGCILVYYFAFSSKKAILILITRLLAYTAFMGIIIIKPALLNPLFGVFQNENFGTKNLEATFMFMGHDEKEKLDIFLKDKNITVNFNDKKEILNLNRIKLDKLIKTIEKHETKQVTKAIKSDISSRDIMRSLSIIYSIIMLLCIYSLAKTARKSSIIQN</sequence>
<feature type="transmembrane region" description="Helical" evidence="1">
    <location>
        <begin position="510"/>
        <end position="531"/>
    </location>
</feature>
<feature type="transmembrane region" description="Helical" evidence="1">
    <location>
        <begin position="430"/>
        <end position="448"/>
    </location>
</feature>
<feature type="transmembrane region" description="Helical" evidence="1">
    <location>
        <begin position="572"/>
        <end position="590"/>
    </location>
</feature>
<evidence type="ECO:0000313" key="3">
    <source>
        <dbReference type="Proteomes" id="UP000789803"/>
    </source>
</evidence>
<feature type="transmembrane region" description="Helical" evidence="1">
    <location>
        <begin position="543"/>
        <end position="560"/>
    </location>
</feature>
<accession>A0ABM8Q9M2</accession>
<feature type="transmembrane region" description="Helical" evidence="1">
    <location>
        <begin position="621"/>
        <end position="640"/>
    </location>
</feature>
<evidence type="ECO:0008006" key="4">
    <source>
        <dbReference type="Google" id="ProtNLM"/>
    </source>
</evidence>
<comment type="caution">
    <text evidence="2">The sequence shown here is derived from an EMBL/GenBank/DDBJ whole genome shotgun (WGS) entry which is preliminary data.</text>
</comment>
<protein>
    <recommendedName>
        <fullName evidence="4">Pentapeptide repeat-containing protein</fullName>
    </recommendedName>
</protein>
<reference evidence="2 3" key="1">
    <citation type="submission" date="2020-11" db="EMBL/GenBank/DDBJ databases">
        <authorList>
            <person name="Peeters C."/>
        </authorList>
    </citation>
    <scope>NUCLEOTIDE SEQUENCE [LARGE SCALE GENOMIC DNA]</scope>
    <source>
        <strain evidence="2 3">LMG 7974</strain>
    </source>
</reference>
<organism evidence="2 3">
    <name type="scientific">Campylobacter majalis</name>
    <dbReference type="NCBI Taxonomy" id="2790656"/>
    <lineage>
        <taxon>Bacteria</taxon>
        <taxon>Pseudomonadati</taxon>
        <taxon>Campylobacterota</taxon>
        <taxon>Epsilonproteobacteria</taxon>
        <taxon>Campylobacterales</taxon>
        <taxon>Campylobacteraceae</taxon>
        <taxon>Campylobacter</taxon>
    </lineage>
</organism>
<feature type="transmembrane region" description="Helical" evidence="1">
    <location>
        <begin position="596"/>
        <end position="614"/>
    </location>
</feature>